<proteinExistence type="predicted"/>
<dbReference type="Proteomes" id="UP000285693">
    <property type="component" value="Unassembled WGS sequence"/>
</dbReference>
<name>A0A412T6T9_9FIRM</name>
<organism evidence="1 2">
    <name type="scientific">Coprococcus comes</name>
    <dbReference type="NCBI Taxonomy" id="410072"/>
    <lineage>
        <taxon>Bacteria</taxon>
        <taxon>Bacillati</taxon>
        <taxon>Bacillota</taxon>
        <taxon>Clostridia</taxon>
        <taxon>Lachnospirales</taxon>
        <taxon>Lachnospiraceae</taxon>
        <taxon>Coprococcus</taxon>
    </lineage>
</organism>
<accession>A0A412T6T9</accession>
<evidence type="ECO:0000313" key="2">
    <source>
        <dbReference type="Proteomes" id="UP000285693"/>
    </source>
</evidence>
<dbReference type="EMBL" id="QRXY01000008">
    <property type="protein sequence ID" value="RGU45667.1"/>
    <property type="molecule type" value="Genomic_DNA"/>
</dbReference>
<dbReference type="RefSeq" id="WP_040446298.1">
    <property type="nucleotide sequence ID" value="NZ_JAAIOQ010000055.1"/>
</dbReference>
<dbReference type="AlphaFoldDB" id="A0A412T6T9"/>
<sequence>MTEPSAGLEQEETEHDVDLIHECVVKMAKEISDFMDITPDKQRMDSLMVAANIRNLSLLELFYTCVANLCKIMDERGTKIPDEQYHYIKKDDYNKCIYHKRDMDATERNVVVMKDADILIKICDSTGDFDDTSEYQLLIRLLKERTIIDDGGSRRLRQKRGS</sequence>
<reference evidence="1 2" key="1">
    <citation type="submission" date="2018-08" db="EMBL/GenBank/DDBJ databases">
        <title>A genome reference for cultivated species of the human gut microbiota.</title>
        <authorList>
            <person name="Zou Y."/>
            <person name="Xue W."/>
            <person name="Luo G."/>
        </authorList>
    </citation>
    <scope>NUCLEOTIDE SEQUENCE [LARGE SCALE GENOMIC DNA]</scope>
    <source>
        <strain evidence="1 2">AF16-31</strain>
    </source>
</reference>
<protein>
    <submittedName>
        <fullName evidence="1">Uncharacterized protein</fullName>
    </submittedName>
</protein>
<gene>
    <name evidence="1" type="ORF">DWW65_07235</name>
</gene>
<evidence type="ECO:0000313" key="1">
    <source>
        <dbReference type="EMBL" id="RGU45667.1"/>
    </source>
</evidence>
<comment type="caution">
    <text evidence="1">The sequence shown here is derived from an EMBL/GenBank/DDBJ whole genome shotgun (WGS) entry which is preliminary data.</text>
</comment>